<comment type="caution">
    <text evidence="2">The sequence shown here is derived from an EMBL/GenBank/DDBJ whole genome shotgun (WGS) entry which is preliminary data.</text>
</comment>
<gene>
    <name evidence="2" type="ORF">LPJ64_000474</name>
</gene>
<accession>A0A9W7XQA8</accession>
<dbReference type="EMBL" id="JANBOH010000009">
    <property type="protein sequence ID" value="KAJ1648213.1"/>
    <property type="molecule type" value="Genomic_DNA"/>
</dbReference>
<keyword evidence="1" id="KW-0732">Signal</keyword>
<organism evidence="2 3">
    <name type="scientific">Coemansia asiatica</name>
    <dbReference type="NCBI Taxonomy" id="1052880"/>
    <lineage>
        <taxon>Eukaryota</taxon>
        <taxon>Fungi</taxon>
        <taxon>Fungi incertae sedis</taxon>
        <taxon>Zoopagomycota</taxon>
        <taxon>Kickxellomycotina</taxon>
        <taxon>Kickxellomycetes</taxon>
        <taxon>Kickxellales</taxon>
        <taxon>Kickxellaceae</taxon>
        <taxon>Coemansia</taxon>
    </lineage>
</organism>
<reference evidence="2" key="1">
    <citation type="submission" date="2022-07" db="EMBL/GenBank/DDBJ databases">
        <title>Phylogenomic reconstructions and comparative analyses of Kickxellomycotina fungi.</title>
        <authorList>
            <person name="Reynolds N.K."/>
            <person name="Stajich J.E."/>
            <person name="Barry K."/>
            <person name="Grigoriev I.V."/>
            <person name="Crous P."/>
            <person name="Smith M.E."/>
        </authorList>
    </citation>
    <scope>NUCLEOTIDE SEQUENCE</scope>
    <source>
        <strain evidence="2">NBRC 105413</strain>
    </source>
</reference>
<evidence type="ECO:0000256" key="1">
    <source>
        <dbReference type="SAM" id="SignalP"/>
    </source>
</evidence>
<feature type="signal peptide" evidence="1">
    <location>
        <begin position="1"/>
        <end position="20"/>
    </location>
</feature>
<name>A0A9W7XQA8_9FUNG</name>
<feature type="chain" id="PRO_5040943445" evidence="1">
    <location>
        <begin position="21"/>
        <end position="191"/>
    </location>
</feature>
<protein>
    <submittedName>
        <fullName evidence="2">Uncharacterized protein</fullName>
    </submittedName>
</protein>
<evidence type="ECO:0000313" key="2">
    <source>
        <dbReference type="EMBL" id="KAJ1648213.1"/>
    </source>
</evidence>
<dbReference type="Proteomes" id="UP001145021">
    <property type="component" value="Unassembled WGS sequence"/>
</dbReference>
<dbReference type="AlphaFoldDB" id="A0A9W7XQA8"/>
<proteinExistence type="predicted"/>
<evidence type="ECO:0000313" key="3">
    <source>
        <dbReference type="Proteomes" id="UP001145021"/>
    </source>
</evidence>
<keyword evidence="3" id="KW-1185">Reference proteome</keyword>
<sequence>MLLNSYIATALTTFVGFTIAAPMNHVRQNTGGIPFFTPSGGPGQAQLIIGGGILPTATIGAALGGQGNQIAFGVSNTVGVGGGPFPTALVGFGAGAGLDPNNIIIQASATASEGGWLNGAIPTLQAGAVVNGNFGYKSSSGNTIVAGANGGGWGTLGYGGIFIPSSTLAISAGANFGVNIHNGAVTPTSTP</sequence>